<reference evidence="2 3" key="1">
    <citation type="submission" date="2021-06" db="EMBL/GenBank/DDBJ databases">
        <title>Clostridia strains as spoilage organisms.</title>
        <authorList>
            <person name="Wambui J."/>
            <person name="Stephan R."/>
            <person name="Stevens M.J.A."/>
        </authorList>
    </citation>
    <scope>NUCLEOTIDE SEQUENCE [LARGE SCALE GENOMIC DNA]</scope>
    <source>
        <strain evidence="2 3">DSM 14204</strain>
    </source>
</reference>
<keyword evidence="2" id="KW-0808">Transferase</keyword>
<keyword evidence="2" id="KW-0548">Nucleotidyltransferase</keyword>
<dbReference type="Proteomes" id="UP000776252">
    <property type="component" value="Unassembled WGS sequence"/>
</dbReference>
<comment type="caution">
    <text evidence="2">The sequence shown here is derived from an EMBL/GenBank/DDBJ whole genome shotgun (WGS) entry which is preliminary data.</text>
</comment>
<evidence type="ECO:0000259" key="1">
    <source>
        <dbReference type="Pfam" id="PF00899"/>
    </source>
</evidence>
<dbReference type="GO" id="GO:0016779">
    <property type="term" value="F:nucleotidyltransferase activity"/>
    <property type="evidence" value="ECO:0007669"/>
    <property type="project" value="UniProtKB-KW"/>
</dbReference>
<dbReference type="CDD" id="cd00757">
    <property type="entry name" value="ThiF_MoeB_HesA_family"/>
    <property type="match status" value="1"/>
</dbReference>
<name>A0ABS6BUA0_9CLOT</name>
<organism evidence="2 3">
    <name type="scientific">Clostridium frigoris</name>
    <dbReference type="NCBI Taxonomy" id="205327"/>
    <lineage>
        <taxon>Bacteria</taxon>
        <taxon>Bacillati</taxon>
        <taxon>Bacillota</taxon>
        <taxon>Clostridia</taxon>
        <taxon>Eubacteriales</taxon>
        <taxon>Clostridiaceae</taxon>
        <taxon>Clostridium</taxon>
    </lineage>
</organism>
<dbReference type="PANTHER" id="PTHR10953">
    <property type="entry name" value="UBIQUITIN-ACTIVATING ENZYME E1"/>
    <property type="match status" value="1"/>
</dbReference>
<dbReference type="Pfam" id="PF00899">
    <property type="entry name" value="ThiF"/>
    <property type="match status" value="1"/>
</dbReference>
<sequence length="486" mass="53356">MILSKEQINRYLRHIIIPEISGPGQKKITKIKICLYASTVQEASSLIYYLAASGIGFISCSFKDDRGCDALYKNIKDLNGDVVIETFDNQLPGHISSVFDEDFVIRILISKYMGLQDNLISFSSSHGLCKFIPTVVAINSGWNGSLKTFNNQDDFNDLLINPLPVDLNSHGNTTHEKKGNILSNCLLGALTTVECIKLCLKIGIVLDKPLCFNLLSMKFYKPDNENLNLAITDFFNSKNELHANLEKTHNSKKLSDSKVLIVGVGGLGSPVAYALSLLGIGTIGLVDYDKVEISNLNRQILHTTSRIGMPKVASAKVFIKNLNPNVNIVTYNTGLNTSNAINIIKDYDIIIDGVDNFKCRYLLNDSCFLADKPLVDAAAIRFHGLIMTMVPNKSPCYRCVFPVIPNQNSTMSCSESGVLGPLPGVMGFLQAAEVVKFLLDTGDTLSNRIIYYDALDSDFDTIGTHKLAKCDLCGDNPTITVKSSSR</sequence>
<dbReference type="EMBL" id="JAHLDV010000025">
    <property type="protein sequence ID" value="MBU3160387.1"/>
    <property type="molecule type" value="Genomic_DNA"/>
</dbReference>
<accession>A0ABS6BUA0</accession>
<dbReference type="RefSeq" id="WP_216149488.1">
    <property type="nucleotide sequence ID" value="NZ_JAHLDV010000025.1"/>
</dbReference>
<gene>
    <name evidence="2" type="ORF">KPL37_11585</name>
</gene>
<dbReference type="PANTHER" id="PTHR10953:SF102">
    <property type="entry name" value="ADENYLYLTRANSFERASE AND SULFURTRANSFERASE MOCS3"/>
    <property type="match status" value="1"/>
</dbReference>
<evidence type="ECO:0000313" key="2">
    <source>
        <dbReference type="EMBL" id="MBU3160387.1"/>
    </source>
</evidence>
<proteinExistence type="predicted"/>
<evidence type="ECO:0000313" key="3">
    <source>
        <dbReference type="Proteomes" id="UP000776252"/>
    </source>
</evidence>
<dbReference type="InterPro" id="IPR000594">
    <property type="entry name" value="ThiF_NAD_FAD-bd"/>
</dbReference>
<protein>
    <submittedName>
        <fullName evidence="2">ThiF family adenylyltransferase</fullName>
    </submittedName>
</protein>
<dbReference type="InterPro" id="IPR045886">
    <property type="entry name" value="ThiF/MoeB/HesA"/>
</dbReference>
<keyword evidence="3" id="KW-1185">Reference proteome</keyword>
<feature type="domain" description="THIF-type NAD/FAD binding fold" evidence="1">
    <location>
        <begin position="249"/>
        <end position="468"/>
    </location>
</feature>